<reference evidence="1 2" key="1">
    <citation type="submission" date="2023-07" db="EMBL/GenBank/DDBJ databases">
        <title>Genomic Encyclopedia of Type Strains, Phase IV (KMG-IV): sequencing the most valuable type-strain genomes for metagenomic binning, comparative biology and taxonomic classification.</title>
        <authorList>
            <person name="Goeker M."/>
        </authorList>
    </citation>
    <scope>NUCLEOTIDE SEQUENCE [LARGE SCALE GENOMIC DNA]</scope>
    <source>
        <strain evidence="1 2">DSM 17273</strain>
    </source>
</reference>
<evidence type="ECO:0000313" key="2">
    <source>
        <dbReference type="Proteomes" id="UP001185015"/>
    </source>
</evidence>
<evidence type="ECO:0000313" key="1">
    <source>
        <dbReference type="EMBL" id="MDR6221679.1"/>
    </source>
</evidence>
<accession>A0AA90TXR8</accession>
<name>A0AA90TXR8_9EURY</name>
<gene>
    <name evidence="1" type="ORF">J2750_000111</name>
</gene>
<dbReference type="EMBL" id="JAVDQI010000001">
    <property type="protein sequence ID" value="MDR6221679.1"/>
    <property type="molecule type" value="Genomic_DNA"/>
</dbReference>
<protein>
    <submittedName>
        <fullName evidence="1">Uncharacterized protein</fullName>
    </submittedName>
</protein>
<proteinExistence type="predicted"/>
<dbReference type="AlphaFoldDB" id="A0AA90TXR8"/>
<organism evidence="1 2">
    <name type="scientific">Methanococcoides alaskense</name>
    <dbReference type="NCBI Taxonomy" id="325778"/>
    <lineage>
        <taxon>Archaea</taxon>
        <taxon>Methanobacteriati</taxon>
        <taxon>Methanobacteriota</taxon>
        <taxon>Stenosarchaea group</taxon>
        <taxon>Methanomicrobia</taxon>
        <taxon>Methanosarcinales</taxon>
        <taxon>Methanosarcinaceae</taxon>
        <taxon>Methanococcoides</taxon>
    </lineage>
</organism>
<comment type="caution">
    <text evidence="1">The sequence shown here is derived from an EMBL/GenBank/DDBJ whole genome shotgun (WGS) entry which is preliminary data.</text>
</comment>
<dbReference type="Proteomes" id="UP001185015">
    <property type="component" value="Unassembled WGS sequence"/>
</dbReference>
<sequence length="149" mass="17579">MHIQQAYNTVNGKHYNYDINKNNYFVVNDSSKVNITTIVSEEINLSTELKISNKILPKYVDNVEMFHINLTNNITYEINIDYIEVHIDSDYEPVQLTMNRTYGQYSNTWDKNNSEFDSQIFTKGNSLFLWCPPIHQKQSTQFLVKLQKK</sequence>
<keyword evidence="2" id="KW-1185">Reference proteome</keyword>